<keyword evidence="7 10" id="KW-0811">Translocation</keyword>
<dbReference type="AlphaFoldDB" id="C0E8M3"/>
<dbReference type="SUPFAM" id="SSF103491">
    <property type="entry name" value="Preprotein translocase SecY subunit"/>
    <property type="match status" value="1"/>
</dbReference>
<dbReference type="eggNOG" id="COG0201">
    <property type="taxonomic scope" value="Bacteria"/>
</dbReference>
<sequence>MFETIRNAFKTADIRKKLLYTLLIIIIFRIGCAIPVPFLDPSQLASTINAQGSFLGYLNVLTGGGLEHATLFAMSITPYINASIIIQLLTVAIPALERLQKEGEEGRKVLNKITRYLTVALGAIQAIGYYFLLKRSGAVEFTKGFEGIYAAIIIVVTFTAGTALIVWLGERITEKGIGNGISIILFAGIISRGPAAFQTLKGLWDLGGQGAWQNYIYVPLIIVIFIAMIVFIIVMTNAERRIPVQYAKRVVGRKMYGGQSSHIPVKVSMSGVMPIIFATSILSIPSMIAGFVNVQSGFWFHFFKVFNYDSWGYAILYFVLIIAFNFFYIAIQYNPVEIANNLRKNNGAIPGIRPGKPTSDFISKVIWKIAMVGAMFLGVIAVFPIIFQIFTGAAISLGGTSIIIIVGVALETMRTLESQLMMRHHKGFLE</sequence>
<keyword evidence="5 10" id="KW-0653">Protein transport</keyword>
<feature type="transmembrane region" description="Helical" evidence="10">
    <location>
        <begin position="176"/>
        <end position="195"/>
    </location>
</feature>
<keyword evidence="3 10" id="KW-0813">Transport</keyword>
<feature type="transmembrane region" description="Helical" evidence="10">
    <location>
        <begin position="311"/>
        <end position="331"/>
    </location>
</feature>
<dbReference type="PANTHER" id="PTHR10906">
    <property type="entry name" value="SECY/SEC61-ALPHA FAMILY MEMBER"/>
    <property type="match status" value="1"/>
</dbReference>
<feature type="transmembrane region" description="Helical" evidence="10">
    <location>
        <begin position="18"/>
        <end position="39"/>
    </location>
</feature>
<dbReference type="InterPro" id="IPR030659">
    <property type="entry name" value="SecY_CS"/>
</dbReference>
<dbReference type="NCBIfam" id="TIGR00967">
    <property type="entry name" value="3a0501s007"/>
    <property type="match status" value="1"/>
</dbReference>
<dbReference type="GO" id="GO:0006605">
    <property type="term" value="P:protein targeting"/>
    <property type="evidence" value="ECO:0007669"/>
    <property type="project" value="UniProtKB-UniRule"/>
</dbReference>
<evidence type="ECO:0000256" key="10">
    <source>
        <dbReference type="HAMAP-Rule" id="MF_01465"/>
    </source>
</evidence>
<dbReference type="Proteomes" id="UP000003340">
    <property type="component" value="Unassembled WGS sequence"/>
</dbReference>
<dbReference type="Gene3D" id="1.10.3370.10">
    <property type="entry name" value="SecY subunit domain"/>
    <property type="match status" value="1"/>
</dbReference>
<evidence type="ECO:0000256" key="5">
    <source>
        <dbReference type="ARBA" id="ARBA00022927"/>
    </source>
</evidence>
<dbReference type="PROSITE" id="PS00756">
    <property type="entry name" value="SECY_2"/>
    <property type="match status" value="1"/>
</dbReference>
<evidence type="ECO:0000256" key="8">
    <source>
        <dbReference type="ARBA" id="ARBA00023136"/>
    </source>
</evidence>
<organism evidence="14 15">
    <name type="scientific">[Clostridium] methylpentosum DSM 5476</name>
    <dbReference type="NCBI Taxonomy" id="537013"/>
    <lineage>
        <taxon>Bacteria</taxon>
        <taxon>Bacillati</taxon>
        <taxon>Bacillota</taxon>
        <taxon>Clostridia</taxon>
        <taxon>Eubacteriales</taxon>
        <taxon>Oscillospiraceae</taxon>
        <taxon>Oscillospiraceae incertae sedis</taxon>
    </lineage>
</organism>
<evidence type="ECO:0000256" key="1">
    <source>
        <dbReference type="ARBA" id="ARBA00004141"/>
    </source>
</evidence>
<dbReference type="FunFam" id="1.10.3370.10:FF:000001">
    <property type="entry name" value="Preprotein translocase subunit SecY"/>
    <property type="match status" value="1"/>
</dbReference>
<reference evidence="14 15" key="2">
    <citation type="submission" date="2009-02" db="EMBL/GenBank/DDBJ databases">
        <title>Draft genome sequence of Clostridium methylpentosum (DSM 5476).</title>
        <authorList>
            <person name="Sudarsanam P."/>
            <person name="Ley R."/>
            <person name="Guruge J."/>
            <person name="Turnbaugh P.J."/>
            <person name="Mahowald M."/>
            <person name="Liep D."/>
            <person name="Gordon J."/>
        </authorList>
    </citation>
    <scope>NUCLEOTIDE SEQUENCE [LARGE SCALE GENOMIC DNA]</scope>
    <source>
        <strain evidence="14 15">DSM 5476</strain>
    </source>
</reference>
<dbReference type="GO" id="GO:0065002">
    <property type="term" value="P:intracellular protein transmembrane transport"/>
    <property type="evidence" value="ECO:0007669"/>
    <property type="project" value="UniProtKB-UniRule"/>
</dbReference>
<accession>C0E8M3</accession>
<evidence type="ECO:0000256" key="2">
    <source>
        <dbReference type="ARBA" id="ARBA00005751"/>
    </source>
</evidence>
<keyword evidence="8 10" id="KW-0472">Membrane</keyword>
<evidence type="ECO:0000256" key="12">
    <source>
        <dbReference type="RuleBase" id="RU003484"/>
    </source>
</evidence>
<dbReference type="InterPro" id="IPR026593">
    <property type="entry name" value="SecY"/>
</dbReference>
<dbReference type="HAMAP" id="MF_01465">
    <property type="entry name" value="SecY"/>
    <property type="match status" value="1"/>
</dbReference>
<keyword evidence="10" id="KW-1003">Cell membrane</keyword>
<keyword evidence="15" id="KW-1185">Reference proteome</keyword>
<protein>
    <recommendedName>
        <fullName evidence="9 10">Protein translocase subunit SecY</fullName>
    </recommendedName>
</protein>
<evidence type="ECO:0000313" key="15">
    <source>
        <dbReference type="Proteomes" id="UP000003340"/>
    </source>
</evidence>
<evidence type="ECO:0000256" key="3">
    <source>
        <dbReference type="ARBA" id="ARBA00022448"/>
    </source>
</evidence>
<keyword evidence="4 10" id="KW-0812">Transmembrane</keyword>
<feature type="transmembrane region" description="Helical" evidence="10">
    <location>
        <begin position="215"/>
        <end position="235"/>
    </location>
</feature>
<evidence type="ECO:0000313" key="14">
    <source>
        <dbReference type="EMBL" id="EEG32149.1"/>
    </source>
</evidence>
<reference evidence="14 15" key="1">
    <citation type="submission" date="2009-01" db="EMBL/GenBank/DDBJ databases">
        <authorList>
            <person name="Fulton L."/>
            <person name="Clifton S."/>
            <person name="Fulton B."/>
            <person name="Xu J."/>
            <person name="Minx P."/>
            <person name="Pepin K.H."/>
            <person name="Johnson M."/>
            <person name="Bhonagiri V."/>
            <person name="Nash W.E."/>
            <person name="Mardis E.R."/>
            <person name="Wilson R.K."/>
        </authorList>
    </citation>
    <scope>NUCLEOTIDE SEQUENCE [LARGE SCALE GENOMIC DNA]</scope>
    <source>
        <strain evidence="14 15">DSM 5476</strain>
    </source>
</reference>
<comment type="function">
    <text evidence="10 11">The central subunit of the protein translocation channel SecYEG. Consists of two halves formed by TMs 1-5 and 6-10. These two domains form a lateral gate at the front which open onto the bilayer between TMs 2 and 7, and are clamped together by SecE at the back. The channel is closed by both a pore ring composed of hydrophobic SecY resides and a short helix (helix 2A) on the extracellular side of the membrane which forms a plug. The plug probably moves laterally to allow the channel to open. The ring and the pore may move independently.</text>
</comment>
<dbReference type="PROSITE" id="PS00755">
    <property type="entry name" value="SECY_1"/>
    <property type="match status" value="1"/>
</dbReference>
<evidence type="ECO:0000256" key="4">
    <source>
        <dbReference type="ARBA" id="ARBA00022692"/>
    </source>
</evidence>
<dbReference type="PIRSF" id="PIRSF004557">
    <property type="entry name" value="SecY"/>
    <property type="match status" value="1"/>
</dbReference>
<evidence type="ECO:0000256" key="6">
    <source>
        <dbReference type="ARBA" id="ARBA00022989"/>
    </source>
</evidence>
<evidence type="ECO:0000256" key="13">
    <source>
        <dbReference type="RuleBase" id="RU004349"/>
    </source>
</evidence>
<proteinExistence type="inferred from homology"/>
<comment type="caution">
    <text evidence="14">The sequence shown here is derived from an EMBL/GenBank/DDBJ whole genome shotgun (WGS) entry which is preliminary data.</text>
</comment>
<keyword evidence="6 10" id="KW-1133">Transmembrane helix</keyword>
<feature type="transmembrane region" description="Helical" evidence="10">
    <location>
        <begin position="116"/>
        <end position="133"/>
    </location>
</feature>
<feature type="transmembrane region" description="Helical" evidence="10">
    <location>
        <begin position="76"/>
        <end position="96"/>
    </location>
</feature>
<dbReference type="InterPro" id="IPR023201">
    <property type="entry name" value="SecY_dom_sf"/>
</dbReference>
<dbReference type="InterPro" id="IPR002208">
    <property type="entry name" value="SecY/SEC61-alpha"/>
</dbReference>
<dbReference type="GO" id="GO:0005886">
    <property type="term" value="C:plasma membrane"/>
    <property type="evidence" value="ECO:0007669"/>
    <property type="project" value="UniProtKB-SubCell"/>
</dbReference>
<feature type="transmembrane region" description="Helical" evidence="10">
    <location>
        <begin position="393"/>
        <end position="413"/>
    </location>
</feature>
<dbReference type="EMBL" id="ACEC01000008">
    <property type="protein sequence ID" value="EEG32149.1"/>
    <property type="molecule type" value="Genomic_DNA"/>
</dbReference>
<feature type="transmembrane region" description="Helical" evidence="10">
    <location>
        <begin position="365"/>
        <end position="387"/>
    </location>
</feature>
<dbReference type="HOGENOM" id="CLU_030313_0_0_9"/>
<name>C0E8M3_9FIRM</name>
<comment type="subcellular location">
    <subcellularLocation>
        <location evidence="10">Cell membrane</location>
        <topology evidence="10">Multi-pass membrane protein</topology>
    </subcellularLocation>
    <subcellularLocation>
        <location evidence="1 12">Membrane</location>
        <topology evidence="1 12">Multi-pass membrane protein</topology>
    </subcellularLocation>
</comment>
<dbReference type="STRING" id="537013.CLOSTMETH_00168"/>
<gene>
    <name evidence="10 14" type="primary">secY</name>
    <name evidence="14" type="ORF">CLOSTMETH_00168</name>
</gene>
<dbReference type="GO" id="GO:0043952">
    <property type="term" value="P:protein transport by the Sec complex"/>
    <property type="evidence" value="ECO:0007669"/>
    <property type="project" value="UniProtKB-UniRule"/>
</dbReference>
<dbReference type="PRINTS" id="PR00303">
    <property type="entry name" value="SECYTRNLCASE"/>
</dbReference>
<comment type="subunit">
    <text evidence="10">Component of the Sec protein translocase complex. Heterotrimer consisting of SecY, SecE and SecG subunits. The heterotrimers can form oligomers, although 1 heterotrimer is thought to be able to translocate proteins. Interacts with the ribosome. Interacts with SecDF, and other proteins may be involved. Interacts with SecA.</text>
</comment>
<dbReference type="Pfam" id="PF00344">
    <property type="entry name" value="SecY"/>
    <property type="match status" value="1"/>
</dbReference>
<evidence type="ECO:0000256" key="7">
    <source>
        <dbReference type="ARBA" id="ARBA00023010"/>
    </source>
</evidence>
<feature type="transmembrane region" description="Helical" evidence="10">
    <location>
        <begin position="148"/>
        <end position="169"/>
    </location>
</feature>
<evidence type="ECO:0000256" key="11">
    <source>
        <dbReference type="RuleBase" id="RU000537"/>
    </source>
</evidence>
<feature type="transmembrane region" description="Helical" evidence="10">
    <location>
        <begin position="271"/>
        <end position="291"/>
    </location>
</feature>
<comment type="similarity">
    <text evidence="2 10 13">Belongs to the SecY/SEC61-alpha family.</text>
</comment>
<evidence type="ECO:0000256" key="9">
    <source>
        <dbReference type="ARBA" id="ARBA00039733"/>
    </source>
</evidence>